<dbReference type="AlphaFoldDB" id="A0A2Z7A4R0"/>
<evidence type="ECO:0000313" key="9">
    <source>
        <dbReference type="EMBL" id="KZV16446.1"/>
    </source>
</evidence>
<dbReference type="PROSITE" id="PS51910">
    <property type="entry name" value="GH18_2"/>
    <property type="match status" value="1"/>
</dbReference>
<comment type="similarity">
    <text evidence="1">Belongs to the glycosyl hydrolase 18 family. Chitinase class V subfamily.</text>
</comment>
<dbReference type="FunFam" id="3.10.50.10:FF:000003">
    <property type="entry name" value="Class V chitinase CHIT5b"/>
    <property type="match status" value="1"/>
</dbReference>
<dbReference type="InterPro" id="IPR017853">
    <property type="entry name" value="GH"/>
</dbReference>
<dbReference type="GO" id="GO:0008061">
    <property type="term" value="F:chitin binding"/>
    <property type="evidence" value="ECO:0007669"/>
    <property type="project" value="InterPro"/>
</dbReference>
<feature type="domain" description="GH18" evidence="8">
    <location>
        <begin position="36"/>
        <end position="377"/>
    </location>
</feature>
<dbReference type="Pfam" id="PF00704">
    <property type="entry name" value="Glyco_hydro_18"/>
    <property type="match status" value="1"/>
</dbReference>
<dbReference type="GO" id="GO:0006032">
    <property type="term" value="P:chitin catabolic process"/>
    <property type="evidence" value="ECO:0007669"/>
    <property type="project" value="TreeGrafter"/>
</dbReference>
<keyword evidence="10" id="KW-1185">Reference proteome</keyword>
<keyword evidence="5 6" id="KW-0326">Glycosidase</keyword>
<evidence type="ECO:0000256" key="2">
    <source>
        <dbReference type="ARBA" id="ARBA00022729"/>
    </source>
</evidence>
<dbReference type="PANTHER" id="PTHR11177">
    <property type="entry name" value="CHITINASE"/>
    <property type="match status" value="1"/>
</dbReference>
<dbReference type="Gene3D" id="3.20.20.80">
    <property type="entry name" value="Glycosidases"/>
    <property type="match status" value="1"/>
</dbReference>
<name>A0A2Z7A4R0_9LAMI</name>
<feature type="signal peptide" evidence="7">
    <location>
        <begin position="1"/>
        <end position="25"/>
    </location>
</feature>
<evidence type="ECO:0000256" key="7">
    <source>
        <dbReference type="SAM" id="SignalP"/>
    </source>
</evidence>
<dbReference type="SMART" id="SM00636">
    <property type="entry name" value="Glyco_18"/>
    <property type="match status" value="1"/>
</dbReference>
<evidence type="ECO:0000313" key="10">
    <source>
        <dbReference type="Proteomes" id="UP000250235"/>
    </source>
</evidence>
<dbReference type="OrthoDB" id="76388at2759"/>
<dbReference type="GO" id="GO:0005576">
    <property type="term" value="C:extracellular region"/>
    <property type="evidence" value="ECO:0007669"/>
    <property type="project" value="TreeGrafter"/>
</dbReference>
<keyword evidence="3 6" id="KW-0378">Hydrolase</keyword>
<dbReference type="SUPFAM" id="SSF54556">
    <property type="entry name" value="Chitinase insertion domain"/>
    <property type="match status" value="1"/>
</dbReference>
<keyword evidence="2 7" id="KW-0732">Signal</keyword>
<dbReference type="InterPro" id="IPR001579">
    <property type="entry name" value="Glyco_hydro_18_chit_AS"/>
</dbReference>
<dbReference type="GO" id="GO:0005975">
    <property type="term" value="P:carbohydrate metabolic process"/>
    <property type="evidence" value="ECO:0007669"/>
    <property type="project" value="InterPro"/>
</dbReference>
<dbReference type="EMBL" id="KV019049">
    <property type="protein sequence ID" value="KZV16446.1"/>
    <property type="molecule type" value="Genomic_DNA"/>
</dbReference>
<dbReference type="PROSITE" id="PS51257">
    <property type="entry name" value="PROKAR_LIPOPROTEIN"/>
    <property type="match status" value="1"/>
</dbReference>
<evidence type="ECO:0000256" key="6">
    <source>
        <dbReference type="RuleBase" id="RU000489"/>
    </source>
</evidence>
<keyword evidence="4" id="KW-0325">Glycoprotein</keyword>
<dbReference type="PANTHER" id="PTHR11177:SF368">
    <property type="entry name" value="GH18 DOMAIN-CONTAINING PROTEIN"/>
    <property type="match status" value="1"/>
</dbReference>
<feature type="chain" id="PRO_5016396626" evidence="7">
    <location>
        <begin position="26"/>
        <end position="378"/>
    </location>
</feature>
<dbReference type="InterPro" id="IPR001223">
    <property type="entry name" value="Glyco_hydro18_cat"/>
</dbReference>
<dbReference type="SUPFAM" id="SSF51445">
    <property type="entry name" value="(Trans)glycosidases"/>
    <property type="match status" value="1"/>
</dbReference>
<accession>A0A2Z7A4R0</accession>
<gene>
    <name evidence="9" type="ORF">F511_10058</name>
</gene>
<dbReference type="GO" id="GO:0004568">
    <property type="term" value="F:chitinase activity"/>
    <property type="evidence" value="ECO:0007669"/>
    <property type="project" value="TreeGrafter"/>
</dbReference>
<evidence type="ECO:0000259" key="8">
    <source>
        <dbReference type="PROSITE" id="PS51910"/>
    </source>
</evidence>
<dbReference type="InterPro" id="IPR011583">
    <property type="entry name" value="Chitinase_II/V-like_cat"/>
</dbReference>
<evidence type="ECO:0000256" key="3">
    <source>
        <dbReference type="ARBA" id="ARBA00022801"/>
    </source>
</evidence>
<protein>
    <submittedName>
        <fullName evidence="9">Acidic mammalian chitinase-like</fullName>
    </submittedName>
</protein>
<dbReference type="InterPro" id="IPR029070">
    <property type="entry name" value="Chitinase_insertion_sf"/>
</dbReference>
<evidence type="ECO:0000256" key="1">
    <source>
        <dbReference type="ARBA" id="ARBA00008682"/>
    </source>
</evidence>
<proteinExistence type="inferred from homology"/>
<dbReference type="Gene3D" id="3.10.50.10">
    <property type="match status" value="1"/>
</dbReference>
<dbReference type="CDD" id="cd02879">
    <property type="entry name" value="GH18_plant_chitinase_class_V"/>
    <property type="match status" value="1"/>
</dbReference>
<organism evidence="9 10">
    <name type="scientific">Dorcoceras hygrometricum</name>
    <dbReference type="NCBI Taxonomy" id="472368"/>
    <lineage>
        <taxon>Eukaryota</taxon>
        <taxon>Viridiplantae</taxon>
        <taxon>Streptophyta</taxon>
        <taxon>Embryophyta</taxon>
        <taxon>Tracheophyta</taxon>
        <taxon>Spermatophyta</taxon>
        <taxon>Magnoliopsida</taxon>
        <taxon>eudicotyledons</taxon>
        <taxon>Gunneridae</taxon>
        <taxon>Pentapetalae</taxon>
        <taxon>asterids</taxon>
        <taxon>lamiids</taxon>
        <taxon>Lamiales</taxon>
        <taxon>Gesneriaceae</taxon>
        <taxon>Didymocarpoideae</taxon>
        <taxon>Trichosporeae</taxon>
        <taxon>Loxocarpinae</taxon>
        <taxon>Dorcoceras</taxon>
    </lineage>
</organism>
<evidence type="ECO:0000256" key="4">
    <source>
        <dbReference type="ARBA" id="ARBA00023180"/>
    </source>
</evidence>
<dbReference type="Proteomes" id="UP000250235">
    <property type="component" value="Unassembled WGS sequence"/>
</dbReference>
<sequence length="378" mass="40812">MKIQNIPSLIVPLILFSCVPNISNAARLPPPPPPSGIKGAYWPSWQADTLPPSEIPTAYFTHLFYAFLLVDSTTFQVLVTQPDDQWMGNFTATLHAAKPTAKVMLSIGGAGAAPGTFSNLVSSSRNRAAFISSSVGVARKYGFDGLDLDWEFPSNPTDMANLALLFKEWRAAADQEPRLLLSAAVYFASNFFSAGDIPRTYPGKAVKKYVDFINPMCYDYHGGWDTSATGAQALLYDKSSNVSTSHGISTWRKVHVPSKKIIMGMPAYGRTWQLKNPGQHGIGAPAVGTGPGGGVMSYSAIVGFNAENKASVVFDRATVSTYSYAGTNWIGYDDIDSVQYKIKFAKAHGLGGYFFWALGLDSNWSLAAAASKAWDSVK</sequence>
<dbReference type="PROSITE" id="PS01095">
    <property type="entry name" value="GH18_1"/>
    <property type="match status" value="1"/>
</dbReference>
<reference evidence="9 10" key="1">
    <citation type="journal article" date="2015" name="Proc. Natl. Acad. Sci. U.S.A.">
        <title>The resurrection genome of Boea hygrometrica: A blueprint for survival of dehydration.</title>
        <authorList>
            <person name="Xiao L."/>
            <person name="Yang G."/>
            <person name="Zhang L."/>
            <person name="Yang X."/>
            <person name="Zhao S."/>
            <person name="Ji Z."/>
            <person name="Zhou Q."/>
            <person name="Hu M."/>
            <person name="Wang Y."/>
            <person name="Chen M."/>
            <person name="Xu Y."/>
            <person name="Jin H."/>
            <person name="Xiao X."/>
            <person name="Hu G."/>
            <person name="Bao F."/>
            <person name="Hu Y."/>
            <person name="Wan P."/>
            <person name="Li L."/>
            <person name="Deng X."/>
            <person name="Kuang T."/>
            <person name="Xiang C."/>
            <person name="Zhu J.K."/>
            <person name="Oliver M.J."/>
            <person name="He Y."/>
        </authorList>
    </citation>
    <scope>NUCLEOTIDE SEQUENCE [LARGE SCALE GENOMIC DNA]</scope>
    <source>
        <strain evidence="10">cv. XS01</strain>
    </source>
</reference>
<evidence type="ECO:0000256" key="5">
    <source>
        <dbReference type="ARBA" id="ARBA00023295"/>
    </source>
</evidence>
<dbReference type="InterPro" id="IPR050314">
    <property type="entry name" value="Glycosyl_Hydrlase_18"/>
</dbReference>